<keyword evidence="3" id="KW-1185">Reference proteome</keyword>
<dbReference type="VEuPathDB" id="VectorBase:ISCW021526"/>
<dbReference type="VEuPathDB" id="VectorBase:ISCI021526"/>
<reference evidence="1 3" key="1">
    <citation type="submission" date="2008-03" db="EMBL/GenBank/DDBJ databases">
        <title>Annotation of Ixodes scapularis.</title>
        <authorList>
            <consortium name="Ixodes scapularis Genome Project Consortium"/>
            <person name="Caler E."/>
            <person name="Hannick L.I."/>
            <person name="Bidwell S."/>
            <person name="Joardar V."/>
            <person name="Thiagarajan M."/>
            <person name="Amedeo P."/>
            <person name="Galinsky K.J."/>
            <person name="Schobel S."/>
            <person name="Inman J."/>
            <person name="Hostetler J."/>
            <person name="Miller J."/>
            <person name="Hammond M."/>
            <person name="Megy K."/>
            <person name="Lawson D."/>
            <person name="Kodira C."/>
            <person name="Sutton G."/>
            <person name="Meyer J."/>
            <person name="Hill C.A."/>
            <person name="Birren B."/>
            <person name="Nene V."/>
            <person name="Collins F."/>
            <person name="Alarcon-Chaidez F."/>
            <person name="Wikel S."/>
            <person name="Strausberg R."/>
        </authorList>
    </citation>
    <scope>NUCLEOTIDE SEQUENCE [LARGE SCALE GENOMIC DNA]</scope>
    <source>
        <strain evidence="3">Wikel</strain>
        <strain evidence="1">Wikel colony</strain>
    </source>
</reference>
<evidence type="ECO:0000313" key="1">
    <source>
        <dbReference type="EMBL" id="EEC15082.1"/>
    </source>
</evidence>
<dbReference type="PaxDb" id="6945-B7Q8B0"/>
<evidence type="ECO:0000313" key="3">
    <source>
        <dbReference type="Proteomes" id="UP000001555"/>
    </source>
</evidence>
<proteinExistence type="predicted"/>
<organism>
    <name type="scientific">Ixodes scapularis</name>
    <name type="common">Black-legged tick</name>
    <name type="synonym">Deer tick</name>
    <dbReference type="NCBI Taxonomy" id="6945"/>
    <lineage>
        <taxon>Eukaryota</taxon>
        <taxon>Metazoa</taxon>
        <taxon>Ecdysozoa</taxon>
        <taxon>Arthropoda</taxon>
        <taxon>Chelicerata</taxon>
        <taxon>Arachnida</taxon>
        <taxon>Acari</taxon>
        <taxon>Parasitiformes</taxon>
        <taxon>Ixodida</taxon>
        <taxon>Ixodoidea</taxon>
        <taxon>Ixodidae</taxon>
        <taxon>Ixodinae</taxon>
        <taxon>Ixodes</taxon>
    </lineage>
</organism>
<dbReference type="InParanoid" id="B7Q8B0"/>
<dbReference type="EMBL" id="ABJB010469394">
    <property type="status" value="NOT_ANNOTATED_CDS"/>
    <property type="molecule type" value="Genomic_DNA"/>
</dbReference>
<dbReference type="Proteomes" id="UP000001555">
    <property type="component" value="Unassembled WGS sequence"/>
</dbReference>
<dbReference type="EnsemblMetazoa" id="ISCW021526-RA">
    <property type="protein sequence ID" value="ISCW021526-PA"/>
    <property type="gene ID" value="ISCW021526"/>
</dbReference>
<gene>
    <name evidence="1" type="ORF">IscW_ISCW021526</name>
</gene>
<name>B7Q8B0_IXOSC</name>
<dbReference type="AlphaFoldDB" id="B7Q8B0"/>
<dbReference type="HOGENOM" id="CLU_2944264_0_0_1"/>
<evidence type="ECO:0000313" key="2">
    <source>
        <dbReference type="EnsemblMetazoa" id="ISCW021526-PA"/>
    </source>
</evidence>
<sequence>MRPAAPQVGADADGGAEKDLGTGAEYRWYAAVGGPSSAYEQDSWHAADSMQGSNAALAAA</sequence>
<accession>B7Q8B0</accession>
<dbReference type="EMBL" id="DS882508">
    <property type="protein sequence ID" value="EEC15082.1"/>
    <property type="molecule type" value="Genomic_DNA"/>
</dbReference>
<reference evidence="2" key="2">
    <citation type="submission" date="2020-05" db="UniProtKB">
        <authorList>
            <consortium name="EnsemblMetazoa"/>
        </authorList>
    </citation>
    <scope>IDENTIFICATION</scope>
    <source>
        <strain evidence="2">wikel</strain>
    </source>
</reference>
<protein>
    <submittedName>
        <fullName evidence="1 2">Uncharacterized protein</fullName>
    </submittedName>
</protein>